<dbReference type="Proteomes" id="UP000031565">
    <property type="component" value="Unassembled WGS sequence"/>
</dbReference>
<evidence type="ECO:0000313" key="1">
    <source>
        <dbReference type="EMBL" id="PQM31207.1"/>
    </source>
</evidence>
<sequence length="29" mass="3626">MTMTINNTKNQDFHKWLFFARTNNMMMCR</sequence>
<evidence type="ECO:0000313" key="2">
    <source>
        <dbReference type="Proteomes" id="UP000031565"/>
    </source>
</evidence>
<reference evidence="1 2" key="1">
    <citation type="journal article" date="2015" name="MBio">
        <title>Genome sequence of the Drosophila melanogaster male-killing Spiroplasma strain MSRO endosymbiont.</title>
        <authorList>
            <person name="Paredes J.C."/>
            <person name="Herren J.K."/>
            <person name="Schupfer F."/>
            <person name="Marin R."/>
            <person name="Claverol S."/>
            <person name="Kuo C.H."/>
            <person name="Lemaitre B."/>
            <person name="Beven L."/>
        </authorList>
    </citation>
    <scope>NUCLEOTIDE SEQUENCE [LARGE SCALE GENOMIC DNA]</scope>
    <source>
        <strain evidence="1 2">MSRO</strain>
    </source>
</reference>
<gene>
    <name evidence="1" type="ORF">SMSRO_SF010190</name>
</gene>
<accession>A0A2P6FCN4</accession>
<organism evidence="1 2">
    <name type="scientific">Spiroplasma poulsonii</name>
    <dbReference type="NCBI Taxonomy" id="2138"/>
    <lineage>
        <taxon>Bacteria</taxon>
        <taxon>Bacillati</taxon>
        <taxon>Mycoplasmatota</taxon>
        <taxon>Mollicutes</taxon>
        <taxon>Entomoplasmatales</taxon>
        <taxon>Spiroplasmataceae</taxon>
        <taxon>Spiroplasma</taxon>
    </lineage>
</organism>
<dbReference type="AlphaFoldDB" id="A0A2P6FCN4"/>
<protein>
    <submittedName>
        <fullName evidence="1">Uncharacterized protein</fullName>
    </submittedName>
</protein>
<keyword evidence="2" id="KW-1185">Reference proteome</keyword>
<dbReference type="EMBL" id="JTLV02000001">
    <property type="protein sequence ID" value="PQM31207.1"/>
    <property type="molecule type" value="Genomic_DNA"/>
</dbReference>
<comment type="caution">
    <text evidence="1">The sequence shown here is derived from an EMBL/GenBank/DDBJ whole genome shotgun (WGS) entry which is preliminary data.</text>
</comment>
<proteinExistence type="predicted"/>
<name>A0A2P6FCN4_9MOLU</name>